<gene>
    <name evidence="1" type="ORF">L1987_69114</name>
</gene>
<accession>A0ACB9B9W5</accession>
<evidence type="ECO:0000313" key="2">
    <source>
        <dbReference type="Proteomes" id="UP001056120"/>
    </source>
</evidence>
<name>A0ACB9B9W5_9ASTR</name>
<dbReference type="Proteomes" id="UP001056120">
    <property type="component" value="Linkage Group LG23"/>
</dbReference>
<sequence length="415" mass="46391">MAIGPNWAFDYETLFKSFHLPSDISPDEAAVLYDSCQDAQHNGFLPTTVPNSSVPSTSAPDPNVASCSGPQDSESEENNAIFQDSSADPLLGDDSLPSTQDSGEIPTNLDSEIPINHGLSYQSDTTCVEVLQVPEVASIKELKDHPVTNIIRNLQDGVKTRSLVDNTCLYKDSGVLDDCSHSCFISQVEPKNVEMALNDINWIEAMQEKLAQFDKLKVWNLVDLPKGVYPIGTKWVFKCKKDDRCVVVRNKARLVVQGFNQQEGIDYTKVYAPVARLEAIRLFLAFAYYKGFKVFQLDVKSAFLYGKVKEEVYVCQPPGFEDPLNPNMVFKLDKALYGLRQAPRAWYETFSTHLLANDFVRGKIDLTLFIKKSGGDYLLVQIYVDDIIFGSTNEGLCKDFESVMKSKFEMSAMGE</sequence>
<dbReference type="EMBL" id="CM042040">
    <property type="protein sequence ID" value="KAI3717475.1"/>
    <property type="molecule type" value="Genomic_DNA"/>
</dbReference>
<reference evidence="2" key="1">
    <citation type="journal article" date="2022" name="Mol. Ecol. Resour.">
        <title>The genomes of chicory, endive, great burdock and yacon provide insights into Asteraceae palaeo-polyploidization history and plant inulin production.</title>
        <authorList>
            <person name="Fan W."/>
            <person name="Wang S."/>
            <person name="Wang H."/>
            <person name="Wang A."/>
            <person name="Jiang F."/>
            <person name="Liu H."/>
            <person name="Zhao H."/>
            <person name="Xu D."/>
            <person name="Zhang Y."/>
        </authorList>
    </citation>
    <scope>NUCLEOTIDE SEQUENCE [LARGE SCALE GENOMIC DNA]</scope>
    <source>
        <strain evidence="2">cv. Yunnan</strain>
    </source>
</reference>
<proteinExistence type="predicted"/>
<reference evidence="1 2" key="2">
    <citation type="journal article" date="2022" name="Mol. Ecol. Resour.">
        <title>The genomes of chicory, endive, great burdock and yacon provide insights into Asteraceae paleo-polyploidization history and plant inulin production.</title>
        <authorList>
            <person name="Fan W."/>
            <person name="Wang S."/>
            <person name="Wang H."/>
            <person name="Wang A."/>
            <person name="Jiang F."/>
            <person name="Liu H."/>
            <person name="Zhao H."/>
            <person name="Xu D."/>
            <person name="Zhang Y."/>
        </authorList>
    </citation>
    <scope>NUCLEOTIDE SEQUENCE [LARGE SCALE GENOMIC DNA]</scope>
    <source>
        <strain evidence="2">cv. Yunnan</strain>
        <tissue evidence="1">Leaves</tissue>
    </source>
</reference>
<organism evidence="1 2">
    <name type="scientific">Smallanthus sonchifolius</name>
    <dbReference type="NCBI Taxonomy" id="185202"/>
    <lineage>
        <taxon>Eukaryota</taxon>
        <taxon>Viridiplantae</taxon>
        <taxon>Streptophyta</taxon>
        <taxon>Embryophyta</taxon>
        <taxon>Tracheophyta</taxon>
        <taxon>Spermatophyta</taxon>
        <taxon>Magnoliopsida</taxon>
        <taxon>eudicotyledons</taxon>
        <taxon>Gunneridae</taxon>
        <taxon>Pentapetalae</taxon>
        <taxon>asterids</taxon>
        <taxon>campanulids</taxon>
        <taxon>Asterales</taxon>
        <taxon>Asteraceae</taxon>
        <taxon>Asteroideae</taxon>
        <taxon>Heliantheae alliance</taxon>
        <taxon>Millerieae</taxon>
        <taxon>Smallanthus</taxon>
    </lineage>
</organism>
<evidence type="ECO:0000313" key="1">
    <source>
        <dbReference type="EMBL" id="KAI3717475.1"/>
    </source>
</evidence>
<comment type="caution">
    <text evidence="1">The sequence shown here is derived from an EMBL/GenBank/DDBJ whole genome shotgun (WGS) entry which is preliminary data.</text>
</comment>
<protein>
    <submittedName>
        <fullName evidence="1">Uncharacterized protein</fullName>
    </submittedName>
</protein>
<keyword evidence="2" id="KW-1185">Reference proteome</keyword>